<comment type="caution">
    <text evidence="2">The sequence shown here is derived from an EMBL/GenBank/DDBJ whole genome shotgun (WGS) entry which is preliminary data.</text>
</comment>
<reference evidence="2 3" key="1">
    <citation type="submission" date="2013-12" db="EMBL/GenBank/DDBJ databases">
        <title>Genome and proteome characterization of Caldibacillus debilis GB1 derived from a cellulolytic aero-tolerant co-culture.</title>
        <authorList>
            <person name="Wushke S.T."/>
            <person name="Zhang X."/>
            <person name="Fristensky B."/>
            <person name="Wilkins J.A."/>
            <person name="Levin D.B."/>
            <person name="Sparling R."/>
        </authorList>
    </citation>
    <scope>NUCLEOTIDE SEQUENCE [LARGE SCALE GENOMIC DNA]</scope>
    <source>
        <strain evidence="2 3">GB1</strain>
    </source>
</reference>
<dbReference type="AlphaFoldDB" id="A0A420VDK7"/>
<feature type="transmembrane region" description="Helical" evidence="1">
    <location>
        <begin position="12"/>
        <end position="31"/>
    </location>
</feature>
<keyword evidence="1" id="KW-0812">Transmembrane</keyword>
<evidence type="ECO:0000313" key="2">
    <source>
        <dbReference type="EMBL" id="RKO61731.1"/>
    </source>
</evidence>
<accession>A0A420VDK7</accession>
<gene>
    <name evidence="2" type="ORF">Cdeb_01202</name>
</gene>
<name>A0A420VDK7_9BACI</name>
<dbReference type="RefSeq" id="WP_120669095.1">
    <property type="nucleotide sequence ID" value="NZ_AZRV01000035.1"/>
</dbReference>
<protein>
    <submittedName>
        <fullName evidence="2">Uncharacterized protein</fullName>
    </submittedName>
</protein>
<proteinExistence type="predicted"/>
<evidence type="ECO:0000313" key="3">
    <source>
        <dbReference type="Proteomes" id="UP000286235"/>
    </source>
</evidence>
<keyword evidence="1" id="KW-0472">Membrane</keyword>
<evidence type="ECO:0000256" key="1">
    <source>
        <dbReference type="SAM" id="Phobius"/>
    </source>
</evidence>
<sequence>MTITITRESIWIAAVLTIIFIFFHQAYLRFLRFSPFRHDDRANEALFFIHMICKDYFYEFQMFPVEGREELTKKLNQMVEVFNLDRMQDEWYRNQLRYLLHKYHGPLKESFILFNALRHRSKLEYQDLQAVIDYTHHTINEIIHDLENRNKQSYVA</sequence>
<dbReference type="EMBL" id="AZRV01000035">
    <property type="protein sequence ID" value="RKO61731.1"/>
    <property type="molecule type" value="Genomic_DNA"/>
</dbReference>
<keyword evidence="1" id="KW-1133">Transmembrane helix</keyword>
<keyword evidence="3" id="KW-1185">Reference proteome</keyword>
<dbReference type="Proteomes" id="UP000286235">
    <property type="component" value="Unassembled WGS sequence"/>
</dbReference>
<organism evidence="2 3">
    <name type="scientific">Caldibacillus debilis GB1</name>
    <dbReference type="NCBI Taxonomy" id="1339248"/>
    <lineage>
        <taxon>Bacteria</taxon>
        <taxon>Bacillati</taxon>
        <taxon>Bacillota</taxon>
        <taxon>Bacilli</taxon>
        <taxon>Bacillales</taxon>
        <taxon>Bacillaceae</taxon>
        <taxon>Caldibacillus</taxon>
    </lineage>
</organism>